<comment type="caution">
    <text evidence="1">The sequence shown here is derived from an EMBL/GenBank/DDBJ whole genome shotgun (WGS) entry which is preliminary data.</text>
</comment>
<proteinExistence type="predicted"/>
<reference evidence="2" key="1">
    <citation type="journal article" date="2023" name="Front. Plant Sci.">
        <title>Chromosomal-level genome assembly of Melastoma candidum provides insights into trichome evolution.</title>
        <authorList>
            <person name="Zhong Y."/>
            <person name="Wu W."/>
            <person name="Sun C."/>
            <person name="Zou P."/>
            <person name="Liu Y."/>
            <person name="Dai S."/>
            <person name="Zhou R."/>
        </authorList>
    </citation>
    <scope>NUCLEOTIDE SEQUENCE [LARGE SCALE GENOMIC DNA]</scope>
</reference>
<dbReference type="Proteomes" id="UP001057402">
    <property type="component" value="Chromosome 8"/>
</dbReference>
<keyword evidence="2" id="KW-1185">Reference proteome</keyword>
<accession>A0ACB9N325</accession>
<dbReference type="EMBL" id="CM042887">
    <property type="protein sequence ID" value="KAI4330296.1"/>
    <property type="molecule type" value="Genomic_DNA"/>
</dbReference>
<sequence>MENDFDVIVIGAGIMGSCAAYQTAKRGRRTLLLEQFDFLHHLGSSHGESRTLRAAYGKDYYGAMVIESCRLWREAETEAGYRVYTPTPQLDMWPADCVGLRAVVASCQRNSVSCEILDHEGVDKEFSGKISIPEGWIAVRSEIGGIVKPTKAVSMFQALALKWGAILRDRTEVKDIKRDEGRGGVLVYSSKGDMFWGRKCIVAAGAWIAKLVGSFSGIHLPIQPLEVNVLYWRIKDGHEEGYSVEGGFPTFSSHGDPHVFGTPSLEFPGMMKIMVHGGHPCNPDKRSWKLAEDIDVVKYWIEGRFPGIRSTEPTLTQSCMYTMTPDEDFVVDFLGGEFGKDVVLGGGFSGHGFKMAPVIGRVLADLALTGAAQEEALGHLRLARFKSNP</sequence>
<organism evidence="1 2">
    <name type="scientific">Melastoma candidum</name>
    <dbReference type="NCBI Taxonomy" id="119954"/>
    <lineage>
        <taxon>Eukaryota</taxon>
        <taxon>Viridiplantae</taxon>
        <taxon>Streptophyta</taxon>
        <taxon>Embryophyta</taxon>
        <taxon>Tracheophyta</taxon>
        <taxon>Spermatophyta</taxon>
        <taxon>Magnoliopsida</taxon>
        <taxon>eudicotyledons</taxon>
        <taxon>Gunneridae</taxon>
        <taxon>Pentapetalae</taxon>
        <taxon>rosids</taxon>
        <taxon>malvids</taxon>
        <taxon>Myrtales</taxon>
        <taxon>Melastomataceae</taxon>
        <taxon>Melastomatoideae</taxon>
        <taxon>Melastomateae</taxon>
        <taxon>Melastoma</taxon>
    </lineage>
</organism>
<protein>
    <submittedName>
        <fullName evidence="1">Uncharacterized protein</fullName>
    </submittedName>
</protein>
<gene>
    <name evidence="1" type="ORF">MLD38_028596</name>
</gene>
<evidence type="ECO:0000313" key="2">
    <source>
        <dbReference type="Proteomes" id="UP001057402"/>
    </source>
</evidence>
<evidence type="ECO:0000313" key="1">
    <source>
        <dbReference type="EMBL" id="KAI4330296.1"/>
    </source>
</evidence>
<name>A0ACB9N325_9MYRT</name>